<name>A0A8J3BVT6_9ACTN</name>
<keyword evidence="1" id="KW-0812">Transmembrane</keyword>
<evidence type="ECO:0000313" key="3">
    <source>
        <dbReference type="Proteomes" id="UP000662200"/>
    </source>
</evidence>
<feature type="transmembrane region" description="Helical" evidence="1">
    <location>
        <begin position="73"/>
        <end position="95"/>
    </location>
</feature>
<accession>A0A8J3BVT6</accession>
<reference evidence="2" key="2">
    <citation type="submission" date="2020-09" db="EMBL/GenBank/DDBJ databases">
        <authorList>
            <person name="Sun Q."/>
            <person name="Ohkuma M."/>
        </authorList>
    </citation>
    <scope>NUCLEOTIDE SEQUENCE</scope>
    <source>
        <strain evidence="2">JCM 3091</strain>
    </source>
</reference>
<dbReference type="Proteomes" id="UP000662200">
    <property type="component" value="Unassembled WGS sequence"/>
</dbReference>
<dbReference type="AlphaFoldDB" id="A0A8J3BVT6"/>
<comment type="caution">
    <text evidence="2">The sequence shown here is derived from an EMBL/GenBank/DDBJ whole genome shotgun (WGS) entry which is preliminary data.</text>
</comment>
<sequence>MSVVLDGIVSDGARGKVGESMQRFADDLCAKMRDLERAQREPSAETAEYTASLTIKAEERLRRSTEGARRGKLDISLGLISPIFSGAAGIMGSYLNSVWQAGAFGAVAAVAALSTVAMVLRAKAT</sequence>
<protein>
    <submittedName>
        <fullName evidence="2">Uncharacterized protein</fullName>
    </submittedName>
</protein>
<reference evidence="2" key="1">
    <citation type="journal article" date="2014" name="Int. J. Syst. Evol. Microbiol.">
        <title>Complete genome sequence of Corynebacterium casei LMG S-19264T (=DSM 44701T), isolated from a smear-ripened cheese.</title>
        <authorList>
            <consortium name="US DOE Joint Genome Institute (JGI-PGF)"/>
            <person name="Walter F."/>
            <person name="Albersmeier A."/>
            <person name="Kalinowski J."/>
            <person name="Ruckert C."/>
        </authorList>
    </citation>
    <scope>NUCLEOTIDE SEQUENCE</scope>
    <source>
        <strain evidence="2">JCM 3091</strain>
    </source>
</reference>
<keyword evidence="1" id="KW-0472">Membrane</keyword>
<dbReference type="EMBL" id="BMQC01000025">
    <property type="protein sequence ID" value="GGK43482.1"/>
    <property type="molecule type" value="Genomic_DNA"/>
</dbReference>
<gene>
    <name evidence="2" type="ORF">GCM10010124_40330</name>
</gene>
<organism evidence="2 3">
    <name type="scientific">Pilimelia terevasa</name>
    <dbReference type="NCBI Taxonomy" id="53372"/>
    <lineage>
        <taxon>Bacteria</taxon>
        <taxon>Bacillati</taxon>
        <taxon>Actinomycetota</taxon>
        <taxon>Actinomycetes</taxon>
        <taxon>Micromonosporales</taxon>
        <taxon>Micromonosporaceae</taxon>
        <taxon>Pilimelia</taxon>
    </lineage>
</organism>
<evidence type="ECO:0000313" key="2">
    <source>
        <dbReference type="EMBL" id="GGK43482.1"/>
    </source>
</evidence>
<keyword evidence="1" id="KW-1133">Transmembrane helix</keyword>
<evidence type="ECO:0000256" key="1">
    <source>
        <dbReference type="SAM" id="Phobius"/>
    </source>
</evidence>
<keyword evidence="3" id="KW-1185">Reference proteome</keyword>
<feature type="transmembrane region" description="Helical" evidence="1">
    <location>
        <begin position="101"/>
        <end position="120"/>
    </location>
</feature>
<proteinExistence type="predicted"/>